<evidence type="ECO:0000313" key="3">
    <source>
        <dbReference type="Proteomes" id="UP000268014"/>
    </source>
</evidence>
<keyword evidence="1" id="KW-0732">Signal</keyword>
<dbReference type="AlphaFoldDB" id="A0A158QNI2"/>
<evidence type="ECO:0000313" key="4">
    <source>
        <dbReference type="WBParaSite" id="HPLM_0001049501-mRNA-1"/>
    </source>
</evidence>
<name>A0A158QNI2_HAEPC</name>
<evidence type="ECO:0000313" key="2">
    <source>
        <dbReference type="EMBL" id="VDO40334.1"/>
    </source>
</evidence>
<reference evidence="2 3" key="2">
    <citation type="submission" date="2018-11" db="EMBL/GenBank/DDBJ databases">
        <authorList>
            <consortium name="Pathogen Informatics"/>
        </authorList>
    </citation>
    <scope>NUCLEOTIDE SEQUENCE [LARGE SCALE GENOMIC DNA]</scope>
    <source>
        <strain evidence="2 3">MHpl1</strain>
    </source>
</reference>
<protein>
    <submittedName>
        <fullName evidence="4">Astacin domain-containing protein</fullName>
    </submittedName>
</protein>
<sequence>MLGHESLLVAQSLAIFLFGSPLSEACADCVTLAPGQEKVINFEENDFNLPLQMMYSTNRKAKVQALNMSATKEQALRAINNIFEIAMHDGISHQLAVQGLSMEVLKQIQYMPSTYDPLQCNDVAVAASYGQVVEFDSESSGSVYNCGVISNPYQLASVCQSTKCTILENTIPQEFLTYKGSLKKYALFLTLLVFLHRAPSFNKP</sequence>
<accession>A0A158QNI2</accession>
<gene>
    <name evidence="2" type="ORF">HPLM_LOCUS10487</name>
</gene>
<dbReference type="OrthoDB" id="5793088at2759"/>
<dbReference type="OMA" id="KQIQYMP"/>
<dbReference type="WBParaSite" id="HPLM_0001049501-mRNA-1">
    <property type="protein sequence ID" value="HPLM_0001049501-mRNA-1"/>
    <property type="gene ID" value="HPLM_0001049501"/>
</dbReference>
<reference evidence="4" key="1">
    <citation type="submission" date="2016-04" db="UniProtKB">
        <authorList>
            <consortium name="WormBaseParasite"/>
        </authorList>
    </citation>
    <scope>IDENTIFICATION</scope>
</reference>
<dbReference type="EMBL" id="UZAF01017312">
    <property type="protein sequence ID" value="VDO40334.1"/>
    <property type="molecule type" value="Genomic_DNA"/>
</dbReference>
<proteinExistence type="predicted"/>
<evidence type="ECO:0000256" key="1">
    <source>
        <dbReference type="SAM" id="SignalP"/>
    </source>
</evidence>
<feature type="signal peptide" evidence="1">
    <location>
        <begin position="1"/>
        <end position="27"/>
    </location>
</feature>
<feature type="chain" id="PRO_5043135547" evidence="1">
    <location>
        <begin position="28"/>
        <end position="204"/>
    </location>
</feature>
<organism evidence="4">
    <name type="scientific">Haemonchus placei</name>
    <name type="common">Barber's pole worm</name>
    <dbReference type="NCBI Taxonomy" id="6290"/>
    <lineage>
        <taxon>Eukaryota</taxon>
        <taxon>Metazoa</taxon>
        <taxon>Ecdysozoa</taxon>
        <taxon>Nematoda</taxon>
        <taxon>Chromadorea</taxon>
        <taxon>Rhabditida</taxon>
        <taxon>Rhabditina</taxon>
        <taxon>Rhabditomorpha</taxon>
        <taxon>Strongyloidea</taxon>
        <taxon>Trichostrongylidae</taxon>
        <taxon>Haemonchus</taxon>
    </lineage>
</organism>
<keyword evidence="3" id="KW-1185">Reference proteome</keyword>
<dbReference type="Proteomes" id="UP000268014">
    <property type="component" value="Unassembled WGS sequence"/>
</dbReference>